<dbReference type="GO" id="GO:0000139">
    <property type="term" value="C:Golgi membrane"/>
    <property type="evidence" value="ECO:0007669"/>
    <property type="project" value="UniProtKB-SubCell"/>
</dbReference>
<keyword evidence="9 14" id="KW-0333">Golgi apparatus</keyword>
<evidence type="ECO:0000256" key="3">
    <source>
        <dbReference type="ARBA" id="ARBA00008661"/>
    </source>
</evidence>
<evidence type="ECO:0000256" key="10">
    <source>
        <dbReference type="ARBA" id="ARBA00023098"/>
    </source>
</evidence>
<evidence type="ECO:0000313" key="15">
    <source>
        <dbReference type="EMBL" id="CAI5772543.1"/>
    </source>
</evidence>
<dbReference type="PANTHER" id="PTHR11214:SF265">
    <property type="entry name" value="BETA-1,3-GALACTOSYLTRANSFERASE 5"/>
    <property type="match status" value="1"/>
</dbReference>
<dbReference type="GO" id="GO:0006629">
    <property type="term" value="P:lipid metabolic process"/>
    <property type="evidence" value="ECO:0007669"/>
    <property type="project" value="UniProtKB-KW"/>
</dbReference>
<accession>A0AA35K8M3</accession>
<keyword evidence="12" id="KW-0325">Glycoprotein</keyword>
<comment type="subcellular location">
    <subcellularLocation>
        <location evidence="1 14">Golgi apparatus membrane</location>
        <topology evidence="1 14">Single-pass type II membrane protein</topology>
    </subcellularLocation>
</comment>
<keyword evidence="4 14" id="KW-0328">Glycosyltransferase</keyword>
<feature type="transmembrane region" description="Helical" evidence="14">
    <location>
        <begin position="62"/>
        <end position="82"/>
    </location>
</feature>
<keyword evidence="6 14" id="KW-0812">Transmembrane</keyword>
<comment type="catalytic activity">
    <reaction evidence="13">
        <text>a globoside Gb4Cer (d18:1(4E)) + UDP-alpha-D-galactose = a globoside GalGb4Cer (d18:1(4E)) + UDP + H(+)</text>
        <dbReference type="Rhea" id="RHEA:41996"/>
        <dbReference type="ChEBI" id="CHEBI:15378"/>
        <dbReference type="ChEBI" id="CHEBI:18259"/>
        <dbReference type="ChEBI" id="CHEBI:58223"/>
        <dbReference type="ChEBI" id="CHEBI:62571"/>
        <dbReference type="ChEBI" id="CHEBI:66914"/>
    </reaction>
    <physiologicalReaction direction="left-to-right" evidence="13">
        <dbReference type="Rhea" id="RHEA:41997"/>
    </physiologicalReaction>
</comment>
<dbReference type="Gene3D" id="3.90.550.50">
    <property type="match status" value="1"/>
</dbReference>
<keyword evidence="10" id="KW-0443">Lipid metabolism</keyword>
<protein>
    <recommendedName>
        <fullName evidence="14">Hexosyltransferase</fullName>
        <ecNumber evidence="14">2.4.1.-</ecNumber>
    </recommendedName>
</protein>
<dbReference type="Proteomes" id="UP001178461">
    <property type="component" value="Chromosome 4"/>
</dbReference>
<evidence type="ECO:0000256" key="12">
    <source>
        <dbReference type="ARBA" id="ARBA00023180"/>
    </source>
</evidence>
<sequence length="377" mass="44228">MFSPCQNEFCLKKIVTSPRLFSETGLFYNLEEQDFISCCLGAKTFFLLMKFKHPLKMASKRLARMLVFTMALVCFLCLYAKLGTFEICIFCETKHEFFPFKRDGRFLRRPHMNCRRNPPFLVILVTSSHKQSKARMAIRETWGRERKIDNKRIVTYFLLGSTLTDVDQRAIDDENKKHRDIIQKDFLDSYYNLTLKTIMGLEWIHKFCPQTSFVMKTDSDMFVNTYYLTELLLQKNKKVSFFTGFLKENEHPIRKLISKWYVSEEEYSGNLYPPFCSGTGYVLSADVASSVYKIAKEVPYFKLEDVFVGMCLAKLNIKLEELHSEQTFFPEGLVFSACRFRKIVTSHFVRPHENLIYWEALERSLDENCHPGTYPGG</sequence>
<proteinExistence type="inferred from homology"/>
<reference evidence="15" key="1">
    <citation type="submission" date="2022-12" db="EMBL/GenBank/DDBJ databases">
        <authorList>
            <person name="Alioto T."/>
            <person name="Alioto T."/>
            <person name="Gomez Garrido J."/>
        </authorList>
    </citation>
    <scope>NUCLEOTIDE SEQUENCE</scope>
</reference>
<evidence type="ECO:0000256" key="7">
    <source>
        <dbReference type="ARBA" id="ARBA00022968"/>
    </source>
</evidence>
<dbReference type="AlphaFoldDB" id="A0AA35K8M3"/>
<keyword evidence="11 14" id="KW-0472">Membrane</keyword>
<evidence type="ECO:0000256" key="4">
    <source>
        <dbReference type="ARBA" id="ARBA00022676"/>
    </source>
</evidence>
<keyword evidence="5" id="KW-0808">Transferase</keyword>
<comment type="pathway">
    <text evidence="2">Protein modification; protein glycosylation.</text>
</comment>
<evidence type="ECO:0000256" key="6">
    <source>
        <dbReference type="ARBA" id="ARBA00022692"/>
    </source>
</evidence>
<dbReference type="EMBL" id="OX395129">
    <property type="protein sequence ID" value="CAI5772543.1"/>
    <property type="molecule type" value="Genomic_DNA"/>
</dbReference>
<evidence type="ECO:0000256" key="5">
    <source>
        <dbReference type="ARBA" id="ARBA00022679"/>
    </source>
</evidence>
<dbReference type="Pfam" id="PF01762">
    <property type="entry name" value="Galactosyl_T"/>
    <property type="match status" value="1"/>
</dbReference>
<gene>
    <name evidence="15" type="ORF">PODLI_1B035014</name>
</gene>
<dbReference type="GO" id="GO:0006493">
    <property type="term" value="P:protein O-linked glycosylation"/>
    <property type="evidence" value="ECO:0007669"/>
    <property type="project" value="TreeGrafter"/>
</dbReference>
<keyword evidence="16" id="KW-1185">Reference proteome</keyword>
<dbReference type="GO" id="GO:0008499">
    <property type="term" value="F:N-acetyl-beta-D-glucosaminide beta-(1,3)-galactosyltransferase activity"/>
    <property type="evidence" value="ECO:0007669"/>
    <property type="project" value="TreeGrafter"/>
</dbReference>
<dbReference type="GO" id="GO:0005783">
    <property type="term" value="C:endoplasmic reticulum"/>
    <property type="evidence" value="ECO:0007669"/>
    <property type="project" value="TreeGrafter"/>
</dbReference>
<evidence type="ECO:0000256" key="14">
    <source>
        <dbReference type="RuleBase" id="RU363063"/>
    </source>
</evidence>
<dbReference type="EC" id="2.4.1.-" evidence="14"/>
<evidence type="ECO:0000256" key="13">
    <source>
        <dbReference type="ARBA" id="ARBA00048834"/>
    </source>
</evidence>
<name>A0AA35K8M3_9SAUR</name>
<evidence type="ECO:0000256" key="9">
    <source>
        <dbReference type="ARBA" id="ARBA00023034"/>
    </source>
</evidence>
<keyword evidence="7 14" id="KW-0735">Signal-anchor</keyword>
<comment type="similarity">
    <text evidence="3 14">Belongs to the glycosyltransferase 31 family.</text>
</comment>
<dbReference type="InterPro" id="IPR002659">
    <property type="entry name" value="Glyco_trans_31"/>
</dbReference>
<evidence type="ECO:0000256" key="8">
    <source>
        <dbReference type="ARBA" id="ARBA00022989"/>
    </source>
</evidence>
<evidence type="ECO:0000256" key="11">
    <source>
        <dbReference type="ARBA" id="ARBA00023136"/>
    </source>
</evidence>
<organism evidence="15 16">
    <name type="scientific">Podarcis lilfordi</name>
    <name type="common">Lilford's wall lizard</name>
    <dbReference type="NCBI Taxonomy" id="74358"/>
    <lineage>
        <taxon>Eukaryota</taxon>
        <taxon>Metazoa</taxon>
        <taxon>Chordata</taxon>
        <taxon>Craniata</taxon>
        <taxon>Vertebrata</taxon>
        <taxon>Euteleostomi</taxon>
        <taxon>Lepidosauria</taxon>
        <taxon>Squamata</taxon>
        <taxon>Bifurcata</taxon>
        <taxon>Unidentata</taxon>
        <taxon>Episquamata</taxon>
        <taxon>Laterata</taxon>
        <taxon>Lacertibaenia</taxon>
        <taxon>Lacertidae</taxon>
        <taxon>Podarcis</taxon>
    </lineage>
</organism>
<evidence type="ECO:0000313" key="16">
    <source>
        <dbReference type="Proteomes" id="UP001178461"/>
    </source>
</evidence>
<evidence type="ECO:0000256" key="1">
    <source>
        <dbReference type="ARBA" id="ARBA00004323"/>
    </source>
</evidence>
<evidence type="ECO:0000256" key="2">
    <source>
        <dbReference type="ARBA" id="ARBA00004922"/>
    </source>
</evidence>
<dbReference type="FunFam" id="3.90.550.50:FF:000001">
    <property type="entry name" value="Hexosyltransferase"/>
    <property type="match status" value="1"/>
</dbReference>
<dbReference type="PANTHER" id="PTHR11214">
    <property type="entry name" value="BETA-1,3-N-ACETYLGLUCOSAMINYLTRANSFERASE"/>
    <property type="match status" value="1"/>
</dbReference>
<keyword evidence="8 14" id="KW-1133">Transmembrane helix</keyword>